<evidence type="ECO:0000256" key="1">
    <source>
        <dbReference type="ARBA" id="ARBA00004609"/>
    </source>
</evidence>
<feature type="disulfide bond" evidence="15">
    <location>
        <begin position="29"/>
        <end position="69"/>
    </location>
</feature>
<evidence type="ECO:0000313" key="19">
    <source>
        <dbReference type="EMBL" id="KIW63402.1"/>
    </source>
</evidence>
<dbReference type="PANTHER" id="PTHR37928:SF2">
    <property type="entry name" value="GPI ANCHORED CFEM DOMAIN PROTEIN (AFU_ORTHOLOGUE AFUA_6G10580)"/>
    <property type="match status" value="1"/>
</dbReference>
<organism evidence="19 20">
    <name type="scientific">Phialophora macrospora</name>
    <dbReference type="NCBI Taxonomy" id="1851006"/>
    <lineage>
        <taxon>Eukaryota</taxon>
        <taxon>Fungi</taxon>
        <taxon>Dikarya</taxon>
        <taxon>Ascomycota</taxon>
        <taxon>Pezizomycotina</taxon>
        <taxon>Eurotiomycetes</taxon>
        <taxon>Chaetothyriomycetidae</taxon>
        <taxon>Chaetothyriales</taxon>
        <taxon>Herpotrichiellaceae</taxon>
        <taxon>Phialophora</taxon>
    </lineage>
</organism>
<name>A0A0D2DM04_9EURO</name>
<evidence type="ECO:0000256" key="13">
    <source>
        <dbReference type="ARBA" id="ARBA00023180"/>
    </source>
</evidence>
<evidence type="ECO:0000256" key="11">
    <source>
        <dbReference type="ARBA" id="ARBA00023136"/>
    </source>
</evidence>
<dbReference type="Pfam" id="PF05730">
    <property type="entry name" value="CFEM"/>
    <property type="match status" value="1"/>
</dbReference>
<dbReference type="InterPro" id="IPR051735">
    <property type="entry name" value="CFEM_domain"/>
</dbReference>
<feature type="binding site" description="axial binding residue" evidence="15">
    <location>
        <position position="47"/>
    </location>
    <ligand>
        <name>heme</name>
        <dbReference type="ChEBI" id="CHEBI:30413"/>
    </ligand>
    <ligandPart>
        <name>Fe</name>
        <dbReference type="ChEBI" id="CHEBI:18248"/>
    </ligandPart>
</feature>
<evidence type="ECO:0000256" key="6">
    <source>
        <dbReference type="ARBA" id="ARBA00022617"/>
    </source>
</evidence>
<feature type="chain" id="PRO_5002240518" description="CFEM domain-containing protein" evidence="17">
    <location>
        <begin position="21"/>
        <end position="197"/>
    </location>
</feature>
<comment type="caution">
    <text evidence="15">Lacks conserved residue(s) required for the propagation of feature annotation.</text>
</comment>
<feature type="domain" description="CFEM" evidence="18">
    <location>
        <begin position="2"/>
        <end position="114"/>
    </location>
</feature>
<dbReference type="GO" id="GO:0098552">
    <property type="term" value="C:side of membrane"/>
    <property type="evidence" value="ECO:0007669"/>
    <property type="project" value="UniProtKB-KW"/>
</dbReference>
<keyword evidence="4" id="KW-1003">Cell membrane</keyword>
<evidence type="ECO:0000256" key="8">
    <source>
        <dbReference type="ARBA" id="ARBA00022723"/>
    </source>
</evidence>
<evidence type="ECO:0000256" key="14">
    <source>
        <dbReference type="ARBA" id="ARBA00023288"/>
    </source>
</evidence>
<feature type="disulfide bond" evidence="15">
    <location>
        <begin position="43"/>
        <end position="50"/>
    </location>
</feature>
<evidence type="ECO:0000256" key="9">
    <source>
        <dbReference type="ARBA" id="ARBA00022729"/>
    </source>
</evidence>
<dbReference type="AlphaFoldDB" id="A0A0D2DM04"/>
<evidence type="ECO:0000259" key="18">
    <source>
        <dbReference type="PROSITE" id="PS52012"/>
    </source>
</evidence>
<evidence type="ECO:0000256" key="17">
    <source>
        <dbReference type="SAM" id="SignalP"/>
    </source>
</evidence>
<proteinExistence type="inferred from homology"/>
<keyword evidence="12 15" id="KW-1015">Disulfide bond</keyword>
<evidence type="ECO:0000256" key="2">
    <source>
        <dbReference type="ARBA" id="ARBA00004613"/>
    </source>
</evidence>
<dbReference type="HOGENOM" id="CLU_063084_1_0_1"/>
<evidence type="ECO:0000256" key="16">
    <source>
        <dbReference type="SAM" id="MobiDB-lite"/>
    </source>
</evidence>
<keyword evidence="7" id="KW-0336">GPI-anchor</keyword>
<evidence type="ECO:0000256" key="12">
    <source>
        <dbReference type="ARBA" id="ARBA00023157"/>
    </source>
</evidence>
<gene>
    <name evidence="19" type="ORF">PV04_10249</name>
</gene>
<dbReference type="STRING" id="5601.A0A0D2DM04"/>
<keyword evidence="9 17" id="KW-0732">Signal</keyword>
<comment type="subcellular location">
    <subcellularLocation>
        <location evidence="1">Cell membrane</location>
        <topology evidence="1">Lipid-anchor</topology>
        <topology evidence="1">GPI-anchor</topology>
    </subcellularLocation>
    <subcellularLocation>
        <location evidence="2">Secreted</location>
    </subcellularLocation>
</comment>
<keyword evidence="10 15" id="KW-0408">Iron</keyword>
<evidence type="ECO:0000256" key="7">
    <source>
        <dbReference type="ARBA" id="ARBA00022622"/>
    </source>
</evidence>
<dbReference type="GO" id="GO:0005886">
    <property type="term" value="C:plasma membrane"/>
    <property type="evidence" value="ECO:0007669"/>
    <property type="project" value="UniProtKB-SubCell"/>
</dbReference>
<feature type="compositionally biased region" description="Low complexity" evidence="16">
    <location>
        <begin position="101"/>
        <end position="169"/>
    </location>
</feature>
<evidence type="ECO:0000256" key="3">
    <source>
        <dbReference type="ARBA" id="ARBA00010031"/>
    </source>
</evidence>
<dbReference type="InterPro" id="IPR008427">
    <property type="entry name" value="Extracellular_membr_CFEM_dom"/>
</dbReference>
<keyword evidence="6 15" id="KW-0349">Heme</keyword>
<keyword evidence="8 15" id="KW-0479">Metal-binding</keyword>
<keyword evidence="11" id="KW-0472">Membrane</keyword>
<keyword evidence="20" id="KW-1185">Reference proteome</keyword>
<keyword evidence="5" id="KW-0964">Secreted</keyword>
<sequence length="197" mass="19138">MKTFTVRAAAVLALALPAFAQSVLDLPQCAQQPILEGFSASGCSLVDIACVCNNDGFVNGLIALIPTVCNEAEVAETIKFASDMCFAYGVTLDLPDDLSGSSAPASTPAPATSSAPASSSITPATSTAEPATSTAPVPTSSSSASVSASSTTESTPSSVSTSESSVASEFTGGAVPGKTVGVSGLLGAVALGLAAAL</sequence>
<keyword evidence="14" id="KW-0449">Lipoprotein</keyword>
<evidence type="ECO:0000256" key="4">
    <source>
        <dbReference type="ARBA" id="ARBA00022475"/>
    </source>
</evidence>
<dbReference type="PROSITE" id="PS52012">
    <property type="entry name" value="CFEM"/>
    <property type="match status" value="1"/>
</dbReference>
<dbReference type="Proteomes" id="UP000054266">
    <property type="component" value="Unassembled WGS sequence"/>
</dbReference>
<dbReference type="PANTHER" id="PTHR37928">
    <property type="entry name" value="CFEM DOMAIN PROTEIN (AFU_ORTHOLOGUE AFUA_6G14090)"/>
    <property type="match status" value="1"/>
</dbReference>
<evidence type="ECO:0000313" key="20">
    <source>
        <dbReference type="Proteomes" id="UP000054266"/>
    </source>
</evidence>
<feature type="disulfide bond" evidence="15">
    <location>
        <begin position="52"/>
        <end position="85"/>
    </location>
</feature>
<protein>
    <recommendedName>
        <fullName evidence="18">CFEM domain-containing protein</fullName>
    </recommendedName>
</protein>
<dbReference type="GO" id="GO:0046872">
    <property type="term" value="F:metal ion binding"/>
    <property type="evidence" value="ECO:0007669"/>
    <property type="project" value="UniProtKB-UniRule"/>
</dbReference>
<evidence type="ECO:0000256" key="10">
    <source>
        <dbReference type="ARBA" id="ARBA00023004"/>
    </source>
</evidence>
<dbReference type="EMBL" id="KN846962">
    <property type="protein sequence ID" value="KIW63402.1"/>
    <property type="molecule type" value="Genomic_DNA"/>
</dbReference>
<evidence type="ECO:0000256" key="15">
    <source>
        <dbReference type="PROSITE-ProRule" id="PRU01356"/>
    </source>
</evidence>
<dbReference type="GO" id="GO:0005576">
    <property type="term" value="C:extracellular region"/>
    <property type="evidence" value="ECO:0007669"/>
    <property type="project" value="UniProtKB-SubCell"/>
</dbReference>
<reference evidence="19 20" key="1">
    <citation type="submission" date="2015-01" db="EMBL/GenBank/DDBJ databases">
        <title>The Genome Sequence of Capronia semiimmersa CBS27337.</title>
        <authorList>
            <consortium name="The Broad Institute Genomics Platform"/>
            <person name="Cuomo C."/>
            <person name="de Hoog S."/>
            <person name="Gorbushina A."/>
            <person name="Stielow B."/>
            <person name="Teixiera M."/>
            <person name="Abouelleil A."/>
            <person name="Chapman S.B."/>
            <person name="Priest M."/>
            <person name="Young S.K."/>
            <person name="Wortman J."/>
            <person name="Nusbaum C."/>
            <person name="Birren B."/>
        </authorList>
    </citation>
    <scope>NUCLEOTIDE SEQUENCE [LARGE SCALE GENOMIC DNA]</scope>
    <source>
        <strain evidence="19 20">CBS 27337</strain>
    </source>
</reference>
<evidence type="ECO:0000256" key="5">
    <source>
        <dbReference type="ARBA" id="ARBA00022525"/>
    </source>
</evidence>
<accession>A0A0D2DM04</accession>
<feature type="region of interest" description="Disordered" evidence="16">
    <location>
        <begin position="99"/>
        <end position="173"/>
    </location>
</feature>
<feature type="signal peptide" evidence="17">
    <location>
        <begin position="1"/>
        <end position="20"/>
    </location>
</feature>
<keyword evidence="13" id="KW-0325">Glycoprotein</keyword>
<comment type="similarity">
    <text evidence="3">Belongs to the RBT5 family.</text>
</comment>